<reference evidence="4 5" key="1">
    <citation type="submission" date="2018-01" db="EMBL/GenBank/DDBJ databases">
        <title>Genomic Encyclopedia of Archaeal and Bacterial Type Strains, Phase II (KMG-II): from individual species to whole genera.</title>
        <authorList>
            <person name="Goeker M."/>
        </authorList>
    </citation>
    <scope>NUCLEOTIDE SEQUENCE [LARGE SCALE GENOMIC DNA]</scope>
    <source>
        <strain evidence="4 5">DSM 17023</strain>
    </source>
</reference>
<dbReference type="AlphaFoldDB" id="A0A2S3V220"/>
<dbReference type="PANTHER" id="PTHR43031:SF6">
    <property type="entry name" value="THIOSULFATE SULFURTRANSFERASE GLPE"/>
    <property type="match status" value="1"/>
</dbReference>
<evidence type="ECO:0000259" key="3">
    <source>
        <dbReference type="PROSITE" id="PS50206"/>
    </source>
</evidence>
<dbReference type="Gene3D" id="3.40.250.10">
    <property type="entry name" value="Rhodanese-like domain"/>
    <property type="match status" value="1"/>
</dbReference>
<dbReference type="InterPro" id="IPR036873">
    <property type="entry name" value="Rhodanese-like_dom_sf"/>
</dbReference>
<accession>A0A2S3V220</accession>
<keyword evidence="1" id="KW-0963">Cytoplasm</keyword>
<dbReference type="InterPro" id="IPR050229">
    <property type="entry name" value="GlpE_sulfurtransferase"/>
</dbReference>
<protein>
    <submittedName>
        <fullName evidence="4">Rhodanese-related sulfurtransferase</fullName>
    </submittedName>
</protein>
<evidence type="ECO:0000256" key="2">
    <source>
        <dbReference type="ARBA" id="ARBA00022679"/>
    </source>
</evidence>
<name>A0A2S3V220_9HYPH</name>
<organism evidence="4 5">
    <name type="scientific">Roseibium marinum</name>
    <dbReference type="NCBI Taxonomy" id="281252"/>
    <lineage>
        <taxon>Bacteria</taxon>
        <taxon>Pseudomonadati</taxon>
        <taxon>Pseudomonadota</taxon>
        <taxon>Alphaproteobacteria</taxon>
        <taxon>Hyphomicrobiales</taxon>
        <taxon>Stappiaceae</taxon>
        <taxon>Roseibium</taxon>
    </lineage>
</organism>
<dbReference type="PROSITE" id="PS50206">
    <property type="entry name" value="RHODANESE_3"/>
    <property type="match status" value="1"/>
</dbReference>
<dbReference type="InterPro" id="IPR023695">
    <property type="entry name" value="Thiosulf_sulfurTrfase"/>
</dbReference>
<dbReference type="GO" id="GO:0004792">
    <property type="term" value="F:thiosulfate-cyanide sulfurtransferase activity"/>
    <property type="evidence" value="ECO:0007669"/>
    <property type="project" value="InterPro"/>
</dbReference>
<dbReference type="EMBL" id="PPCN01000001">
    <property type="protein sequence ID" value="POF33833.1"/>
    <property type="molecule type" value="Genomic_DNA"/>
</dbReference>
<comment type="caution">
    <text evidence="4">The sequence shown here is derived from an EMBL/GenBank/DDBJ whole genome shotgun (WGS) entry which is preliminary data.</text>
</comment>
<evidence type="ECO:0000313" key="4">
    <source>
        <dbReference type="EMBL" id="POF33833.1"/>
    </source>
</evidence>
<keyword evidence="5" id="KW-1185">Reference proteome</keyword>
<dbReference type="RefSeq" id="WP_103220492.1">
    <property type="nucleotide sequence ID" value="NZ_PPCN01000001.1"/>
</dbReference>
<sequence length="122" mass="14058">MIPRKDFQRINVQTARELASRDDVLIIDVRDVKAYKKQHIPEARNVSINNLAAILDSAPRDMPVLIYCYRGYASQDYARAFSDFRFQEVYSLDGGYDAWHQSEIEAQDLDAQDLTLKTMALV</sequence>
<proteinExistence type="predicted"/>
<dbReference type="SMART" id="SM00450">
    <property type="entry name" value="RHOD"/>
    <property type="match status" value="1"/>
</dbReference>
<gene>
    <name evidence="4" type="ORF">CLV41_101282</name>
</gene>
<feature type="domain" description="Rhodanese" evidence="3">
    <location>
        <begin position="20"/>
        <end position="108"/>
    </location>
</feature>
<dbReference type="CDD" id="cd01444">
    <property type="entry name" value="GlpE_ST"/>
    <property type="match status" value="1"/>
</dbReference>
<dbReference type="OrthoDB" id="9807812at2"/>
<keyword evidence="2 4" id="KW-0808">Transferase</keyword>
<dbReference type="Proteomes" id="UP000236959">
    <property type="component" value="Unassembled WGS sequence"/>
</dbReference>
<evidence type="ECO:0000256" key="1">
    <source>
        <dbReference type="ARBA" id="ARBA00022490"/>
    </source>
</evidence>
<dbReference type="Pfam" id="PF00581">
    <property type="entry name" value="Rhodanese"/>
    <property type="match status" value="1"/>
</dbReference>
<dbReference type="GO" id="GO:0005737">
    <property type="term" value="C:cytoplasm"/>
    <property type="evidence" value="ECO:0007669"/>
    <property type="project" value="InterPro"/>
</dbReference>
<evidence type="ECO:0000313" key="5">
    <source>
        <dbReference type="Proteomes" id="UP000236959"/>
    </source>
</evidence>
<dbReference type="InterPro" id="IPR001763">
    <property type="entry name" value="Rhodanese-like_dom"/>
</dbReference>
<dbReference type="PANTHER" id="PTHR43031">
    <property type="entry name" value="FAD-DEPENDENT OXIDOREDUCTASE"/>
    <property type="match status" value="1"/>
</dbReference>
<dbReference type="SUPFAM" id="SSF52821">
    <property type="entry name" value="Rhodanese/Cell cycle control phosphatase"/>
    <property type="match status" value="1"/>
</dbReference>